<dbReference type="Proteomes" id="UP001219568">
    <property type="component" value="Unassembled WGS sequence"/>
</dbReference>
<organism evidence="3 4">
    <name type="scientific">Penicillium canescens</name>
    <dbReference type="NCBI Taxonomy" id="5083"/>
    <lineage>
        <taxon>Eukaryota</taxon>
        <taxon>Fungi</taxon>
        <taxon>Dikarya</taxon>
        <taxon>Ascomycota</taxon>
        <taxon>Pezizomycotina</taxon>
        <taxon>Eurotiomycetes</taxon>
        <taxon>Eurotiomycetidae</taxon>
        <taxon>Eurotiales</taxon>
        <taxon>Aspergillaceae</taxon>
        <taxon>Penicillium</taxon>
    </lineage>
</organism>
<name>A0AAD6N2X2_PENCN</name>
<gene>
    <name evidence="3" type="ORF">N7460_011362</name>
</gene>
<reference evidence="3" key="1">
    <citation type="journal article" date="2023" name="IMA Fungus">
        <title>Comparative genomic study of the Penicillium genus elucidates a diverse pangenome and 15 lateral gene transfer events.</title>
        <authorList>
            <person name="Petersen C."/>
            <person name="Sorensen T."/>
            <person name="Nielsen M.R."/>
            <person name="Sondergaard T.E."/>
            <person name="Sorensen J.L."/>
            <person name="Fitzpatrick D.A."/>
            <person name="Frisvad J.C."/>
            <person name="Nielsen K.L."/>
        </authorList>
    </citation>
    <scope>NUCLEOTIDE SEQUENCE</scope>
    <source>
        <strain evidence="3">IBT 15450</strain>
    </source>
</reference>
<evidence type="ECO:0000259" key="2">
    <source>
        <dbReference type="Pfam" id="PF14420"/>
    </source>
</evidence>
<feature type="region of interest" description="Disordered" evidence="1">
    <location>
        <begin position="268"/>
        <end position="376"/>
    </location>
</feature>
<dbReference type="Pfam" id="PF14420">
    <property type="entry name" value="Clr5"/>
    <property type="match status" value="1"/>
</dbReference>
<feature type="compositionally biased region" description="Low complexity" evidence="1">
    <location>
        <begin position="268"/>
        <end position="313"/>
    </location>
</feature>
<feature type="compositionally biased region" description="Basic residues" evidence="1">
    <location>
        <begin position="225"/>
        <end position="235"/>
    </location>
</feature>
<feature type="compositionally biased region" description="Basic residues" evidence="1">
    <location>
        <begin position="314"/>
        <end position="330"/>
    </location>
</feature>
<evidence type="ECO:0000256" key="1">
    <source>
        <dbReference type="SAM" id="MobiDB-lite"/>
    </source>
</evidence>
<dbReference type="PANTHER" id="PTHR38788">
    <property type="entry name" value="CLR5 DOMAIN-CONTAINING PROTEIN"/>
    <property type="match status" value="1"/>
</dbReference>
<feature type="domain" description="Clr5" evidence="2">
    <location>
        <begin position="17"/>
        <end position="69"/>
    </location>
</feature>
<protein>
    <recommendedName>
        <fullName evidence="2">Clr5 domain-containing protein</fullName>
    </recommendedName>
</protein>
<evidence type="ECO:0000313" key="3">
    <source>
        <dbReference type="EMBL" id="KAJ6026545.1"/>
    </source>
</evidence>
<feature type="region of interest" description="Disordered" evidence="1">
    <location>
        <begin position="222"/>
        <end position="256"/>
    </location>
</feature>
<proteinExistence type="predicted"/>
<reference evidence="3" key="2">
    <citation type="submission" date="2023-01" db="EMBL/GenBank/DDBJ databases">
        <authorList>
            <person name="Petersen C."/>
        </authorList>
    </citation>
    <scope>NUCLEOTIDE SEQUENCE</scope>
    <source>
        <strain evidence="3">IBT 15450</strain>
    </source>
</reference>
<dbReference type="AlphaFoldDB" id="A0AAD6N2X2"/>
<feature type="compositionally biased region" description="Low complexity" evidence="1">
    <location>
        <begin position="236"/>
        <end position="250"/>
    </location>
</feature>
<dbReference type="InterPro" id="IPR025676">
    <property type="entry name" value="Clr5_dom"/>
</dbReference>
<evidence type="ECO:0000313" key="4">
    <source>
        <dbReference type="Proteomes" id="UP001219568"/>
    </source>
</evidence>
<dbReference type="EMBL" id="JAQJZL010000015">
    <property type="protein sequence ID" value="KAJ6026545.1"/>
    <property type="molecule type" value="Genomic_DNA"/>
</dbReference>
<feature type="region of interest" description="Disordered" evidence="1">
    <location>
        <begin position="118"/>
        <end position="188"/>
    </location>
</feature>
<keyword evidence="4" id="KW-1185">Reference proteome</keyword>
<dbReference type="PANTHER" id="PTHR38788:SF3">
    <property type="entry name" value="CLR5 DOMAIN-CONTAINING PROTEIN"/>
    <property type="match status" value="1"/>
</dbReference>
<sequence length="421" mass="46766">MDKPFSPPPNVFRPRRSDDWHEYRETIEQLYRNDQLKLRDVKRIMERDYKFYASEKQYKDRLAAWHVRKNIKAKEVHIMLRKQQKRAAQGKQTAFRVNGQNVDPKRIARFVRRYGTSWDTNRKEAETEPQSPEPQTPSDMTCYTPEPAEESSATTPISPLPEMHSPREMPSFPLGSYGNSSSDSRMSVMPNDIDARYLSLDPNHLESIPDLIIDDDPAMPLTMPRHGHGHGHAQSHGHGQSHAQSHGQHGFYHHNAGVGIGAGTAIGVGNHISHSSHGSSHVSHGSHGSHVSHGSHGSHASHASGHVPLSLPHPHSHSQSHSHQSLHQHHQPLQQHAAPVSVSIPAAAPAPAPVPGHAASASRDLEDAPGEVDVHPPDWNTIESFQTRLQGLDYTLTQTMSKWAREGDPNQEIPHHEGLGM</sequence>
<comment type="caution">
    <text evidence="3">The sequence shown here is derived from an EMBL/GenBank/DDBJ whole genome shotgun (WGS) entry which is preliminary data.</text>
</comment>
<feature type="compositionally biased region" description="Low complexity" evidence="1">
    <location>
        <begin position="331"/>
        <end position="347"/>
    </location>
</feature>
<accession>A0AAD6N2X2</accession>